<dbReference type="Pfam" id="PF16000">
    <property type="entry name" value="CARMIL_C"/>
    <property type="match status" value="1"/>
</dbReference>
<dbReference type="InterPro" id="IPR032675">
    <property type="entry name" value="LRR_dom_sf"/>
</dbReference>
<evidence type="ECO:0000313" key="12">
    <source>
        <dbReference type="Proteomes" id="UP000261480"/>
    </source>
</evidence>
<dbReference type="GO" id="GO:0005886">
    <property type="term" value="C:plasma membrane"/>
    <property type="evidence" value="ECO:0007669"/>
    <property type="project" value="UniProtKB-SubCell"/>
</dbReference>
<comment type="similarity">
    <text evidence="3">Belongs to the CARMIL family.</text>
</comment>
<dbReference type="GO" id="GO:0005737">
    <property type="term" value="C:cytoplasm"/>
    <property type="evidence" value="ECO:0007669"/>
    <property type="project" value="UniProtKB-SubCell"/>
</dbReference>
<keyword evidence="5" id="KW-0963">Cytoplasm</keyword>
<sequence length="906" mass="100357">MSLEYLLSSSESIRKVLDKQPVKFVRAIKQETRGGKSEDRILVLATWRLYLFAVKVPTKVEVTFNFLEIRAMNTYPDFQVVIDTDKTTFSLRLQTQEQLDHVVNHINYALSRVFNNSIYAPPICRAEGDVPDGSHKFSPNSESSLEPPKTCGGFSETYAALCDYNGIGCKEEVQWDVDTIYHSQDNREFNLLDFSHLDSRDLAVIVASIAYNTWFTKLYCKDMRIGSEVVDQILHTVSKSNSLEELTLENAGLKADFPQKMASALSENPASVIHSLNLAHNTLDNQGVSNLIQQVCRLNKGLRLLNLSKTSLSSKGVVSLSQALCSSDDYSNSLLHLDLSKNPGVLSGEDATNLYLFLAQPNCLVHLDLSGTDCTVDSLFGALLRGCCADLSYLNLSKNSFSHRALFLGLSNNPHISDLHLDISGCELRSAGAAVIQELFPRVSCVGTLDVSDNGLDADLLAVIPAFSRHPSLKHVMLGKNFNIKGRVLDEILQKLVHLVQEEECALQSLSLADSRLRHRGTVLVNALGSNACLRKVDLSGNLLEDSGAKMLSKALQINTTLRSVTWDRNNTTGVGFQDVARALEHNFTLQFMPLPLCDIAQAYRGAPEKTEQALAKIQRALLRNNQTQRFSQKQALRLHQGLVTSTAEQVMERLCVRVQQQLCVLKSCEDGDEVQTARQILKEARNSRALYPSLCELAHVLSVDGPVKQRLDTLAGELAKAADKELQVVVDSMVSLCRELCPMSCSAAERLSPPLSSISEQVSIPRSAIRSALMERAAEDINQALEEVKLSVVSYLTNSIVDQILQELYTTHKTLLRQVSQAKRWDDVGTGRRSVRHSRLVESLDFPDEDFGVNLGIHCSENGGVSMLEDGLPDFYSKRVLPDRWGHTSDLFPLTCCSMTSDLLK</sequence>
<feature type="domain" description="CARMIL C-terminal" evidence="9">
    <location>
        <begin position="739"/>
        <end position="824"/>
    </location>
</feature>
<evidence type="ECO:0008006" key="13">
    <source>
        <dbReference type="Google" id="ProtNLM"/>
    </source>
</evidence>
<keyword evidence="8" id="KW-0472">Membrane</keyword>
<dbReference type="Proteomes" id="UP000261480">
    <property type="component" value="Unplaced"/>
</dbReference>
<keyword evidence="6" id="KW-0433">Leucine-rich repeat</keyword>
<dbReference type="Gene3D" id="2.30.29.30">
    <property type="entry name" value="Pleckstrin-homology domain (PH domain)/Phosphotyrosine-binding domain (PTB)"/>
    <property type="match status" value="1"/>
</dbReference>
<keyword evidence="4" id="KW-1003">Cell membrane</keyword>
<reference evidence="11" key="2">
    <citation type="submission" date="2025-09" db="UniProtKB">
        <authorList>
            <consortium name="Ensembl"/>
        </authorList>
    </citation>
    <scope>IDENTIFICATION</scope>
</reference>
<keyword evidence="12" id="KW-1185">Reference proteome</keyword>
<dbReference type="InterPro" id="IPR011993">
    <property type="entry name" value="PH-like_dom_sf"/>
</dbReference>
<evidence type="ECO:0000259" key="10">
    <source>
        <dbReference type="Pfam" id="PF17888"/>
    </source>
</evidence>
<dbReference type="InterPro" id="IPR031943">
    <property type="entry name" value="CARMIL_C"/>
</dbReference>
<organism evidence="11 12">
    <name type="scientific">Poecilia mexicana</name>
    <dbReference type="NCBI Taxonomy" id="48701"/>
    <lineage>
        <taxon>Eukaryota</taxon>
        <taxon>Metazoa</taxon>
        <taxon>Chordata</taxon>
        <taxon>Craniata</taxon>
        <taxon>Vertebrata</taxon>
        <taxon>Euteleostomi</taxon>
        <taxon>Actinopterygii</taxon>
        <taxon>Neopterygii</taxon>
        <taxon>Teleostei</taxon>
        <taxon>Neoteleostei</taxon>
        <taxon>Acanthomorphata</taxon>
        <taxon>Ovalentaria</taxon>
        <taxon>Atherinomorphae</taxon>
        <taxon>Cyprinodontiformes</taxon>
        <taxon>Poeciliidae</taxon>
        <taxon>Poeciliinae</taxon>
        <taxon>Poecilia</taxon>
    </lineage>
</organism>
<evidence type="ECO:0000256" key="1">
    <source>
        <dbReference type="ARBA" id="ARBA00004236"/>
    </source>
</evidence>
<proteinExistence type="inferred from homology"/>
<feature type="domain" description="CARMIL pleckstrin homology" evidence="10">
    <location>
        <begin position="22"/>
        <end position="115"/>
    </location>
</feature>
<evidence type="ECO:0000313" key="11">
    <source>
        <dbReference type="Ensembl" id="ENSPMEP00000022149.1"/>
    </source>
</evidence>
<dbReference type="Pfam" id="PF13516">
    <property type="entry name" value="LRR_6"/>
    <property type="match status" value="1"/>
</dbReference>
<dbReference type="InterPro" id="IPR051279">
    <property type="entry name" value="PP1-Reg/Actin-Interact_Protein"/>
</dbReference>
<evidence type="ECO:0000256" key="6">
    <source>
        <dbReference type="ARBA" id="ARBA00022614"/>
    </source>
</evidence>
<evidence type="ECO:0000256" key="4">
    <source>
        <dbReference type="ARBA" id="ARBA00022475"/>
    </source>
</evidence>
<dbReference type="PANTHER" id="PTHR24112">
    <property type="entry name" value="LEUCINE-RICH REPEAT, ISOFORM F-RELATED"/>
    <property type="match status" value="1"/>
</dbReference>
<dbReference type="PANTHER" id="PTHR24112:SF43">
    <property type="entry name" value="CAPPING PROTEIN, ARP2_3 AND MYOSIN-I LINKER PROTEIN 3"/>
    <property type="match status" value="1"/>
</dbReference>
<dbReference type="GO" id="GO:0030027">
    <property type="term" value="C:lamellipodium"/>
    <property type="evidence" value="ECO:0007669"/>
    <property type="project" value="TreeGrafter"/>
</dbReference>
<dbReference type="GO" id="GO:0016477">
    <property type="term" value="P:cell migration"/>
    <property type="evidence" value="ECO:0007669"/>
    <property type="project" value="TreeGrafter"/>
</dbReference>
<name>A0A3B3Y473_9TELE</name>
<dbReference type="Pfam" id="PF17888">
    <property type="entry name" value="Carm_PH"/>
    <property type="match status" value="1"/>
</dbReference>
<comment type="subcellular location">
    <subcellularLocation>
        <location evidence="1">Cell membrane</location>
    </subcellularLocation>
    <subcellularLocation>
        <location evidence="2">Cytoplasm</location>
    </subcellularLocation>
</comment>
<keyword evidence="7" id="KW-0677">Repeat</keyword>
<evidence type="ECO:0000256" key="5">
    <source>
        <dbReference type="ARBA" id="ARBA00022490"/>
    </source>
</evidence>
<dbReference type="SUPFAM" id="SSF52047">
    <property type="entry name" value="RNI-like"/>
    <property type="match status" value="1"/>
</dbReference>
<accession>A0A3B3Y473</accession>
<reference evidence="11" key="1">
    <citation type="submission" date="2025-08" db="UniProtKB">
        <authorList>
            <consortium name="Ensembl"/>
        </authorList>
    </citation>
    <scope>IDENTIFICATION</scope>
</reference>
<dbReference type="Ensembl" id="ENSPMET00000013447.1">
    <property type="protein sequence ID" value="ENSPMEP00000022149.1"/>
    <property type="gene ID" value="ENSPMEG00000002865.1"/>
</dbReference>
<dbReference type="Gene3D" id="3.80.10.10">
    <property type="entry name" value="Ribonuclease Inhibitor"/>
    <property type="match status" value="1"/>
</dbReference>
<evidence type="ECO:0000256" key="7">
    <source>
        <dbReference type="ARBA" id="ARBA00022737"/>
    </source>
</evidence>
<dbReference type="AlphaFoldDB" id="A0A3B3Y473"/>
<evidence type="ECO:0000256" key="8">
    <source>
        <dbReference type="ARBA" id="ARBA00023136"/>
    </source>
</evidence>
<evidence type="ECO:0000259" key="9">
    <source>
        <dbReference type="Pfam" id="PF16000"/>
    </source>
</evidence>
<dbReference type="InterPro" id="IPR001611">
    <property type="entry name" value="Leu-rich_rpt"/>
</dbReference>
<evidence type="ECO:0000256" key="2">
    <source>
        <dbReference type="ARBA" id="ARBA00004496"/>
    </source>
</evidence>
<protein>
    <recommendedName>
        <fullName evidence="13">CARMIL pleckstrin homology domain-containing protein</fullName>
    </recommendedName>
</protein>
<dbReference type="SMART" id="SM00368">
    <property type="entry name" value="LRR_RI"/>
    <property type="match status" value="5"/>
</dbReference>
<evidence type="ECO:0000256" key="3">
    <source>
        <dbReference type="ARBA" id="ARBA00007298"/>
    </source>
</evidence>
<dbReference type="GO" id="GO:0034315">
    <property type="term" value="P:regulation of Arp2/3 complex-mediated actin nucleation"/>
    <property type="evidence" value="ECO:0007669"/>
    <property type="project" value="TreeGrafter"/>
</dbReference>
<dbReference type="InterPro" id="IPR041245">
    <property type="entry name" value="CARMIL_PH"/>
</dbReference>